<reference evidence="2" key="2">
    <citation type="journal article" date="2023" name="Int. J. Mol. Sci.">
        <title>De Novo Assembly and Annotation of 11 Diverse Shrub Willow (Salix) Genomes Reveals Novel Gene Organization in Sex-Linked Regions.</title>
        <authorList>
            <person name="Hyden B."/>
            <person name="Feng K."/>
            <person name="Yates T.B."/>
            <person name="Jawdy S."/>
            <person name="Cereghino C."/>
            <person name="Smart L.B."/>
            <person name="Muchero W."/>
        </authorList>
    </citation>
    <scope>NUCLEOTIDE SEQUENCE</scope>
    <source>
        <tissue evidence="2">Shoot tip</tissue>
    </source>
</reference>
<name>A0A9Q0WTN0_9ROSI</name>
<evidence type="ECO:0000259" key="1">
    <source>
        <dbReference type="Pfam" id="PF10433"/>
    </source>
</evidence>
<accession>A0A9Q0WTN0</accession>
<protein>
    <submittedName>
        <fullName evidence="2">SPLICING FACTOR 3B SUBUNIT 3</fullName>
    </submittedName>
</protein>
<dbReference type="PANTHER" id="PTHR10644">
    <property type="entry name" value="DNA REPAIR/RNA PROCESSING CPSF FAMILY"/>
    <property type="match status" value="1"/>
</dbReference>
<evidence type="ECO:0000313" key="2">
    <source>
        <dbReference type="EMBL" id="KAJ6772854.1"/>
    </source>
</evidence>
<dbReference type="InterPro" id="IPR050358">
    <property type="entry name" value="RSE1/DDB1/CFT1"/>
</dbReference>
<dbReference type="InterPro" id="IPR018846">
    <property type="entry name" value="Beta-prop_RSE1/DDB1/CPSF1_1st"/>
</dbReference>
<dbReference type="EMBL" id="JAPFFM010000002">
    <property type="protein sequence ID" value="KAJ6772854.1"/>
    <property type="molecule type" value="Genomic_DNA"/>
</dbReference>
<gene>
    <name evidence="2" type="ORF">OIU74_018966</name>
</gene>
<comment type="caution">
    <text evidence="2">The sequence shown here is derived from an EMBL/GenBank/DDBJ whole genome shotgun (WGS) entry which is preliminary data.</text>
</comment>
<sequence>MFFFLLQTEYGDIFKVTLDHETDKVKELKIKYFDTIPVTSSMCVLKSGYFFAASEFGNHVLYQFQAIGEEEDVEASSATLLETEEGFQPVFFQPRGLKNLVRIDQVESLMPIMDMKVSNLVGVVLAHH</sequence>
<dbReference type="AlphaFoldDB" id="A0A9Q0WTN0"/>
<dbReference type="Proteomes" id="UP001151752">
    <property type="component" value="Chromosome 10"/>
</dbReference>
<dbReference type="Gene3D" id="2.130.10.10">
    <property type="entry name" value="YVTN repeat-like/Quinoprotein amine dehydrogenase"/>
    <property type="match status" value="1"/>
</dbReference>
<keyword evidence="3" id="KW-1185">Reference proteome</keyword>
<dbReference type="InterPro" id="IPR015943">
    <property type="entry name" value="WD40/YVTN_repeat-like_dom_sf"/>
</dbReference>
<feature type="domain" description="RSE1/DDB1/CPSF1 first beta-propeller" evidence="1">
    <location>
        <begin position="2"/>
        <end position="74"/>
    </location>
</feature>
<proteinExistence type="predicted"/>
<evidence type="ECO:0000313" key="3">
    <source>
        <dbReference type="Proteomes" id="UP001151752"/>
    </source>
</evidence>
<organism evidence="2 3">
    <name type="scientific">Salix koriyanagi</name>
    <dbReference type="NCBI Taxonomy" id="2511006"/>
    <lineage>
        <taxon>Eukaryota</taxon>
        <taxon>Viridiplantae</taxon>
        <taxon>Streptophyta</taxon>
        <taxon>Embryophyta</taxon>
        <taxon>Tracheophyta</taxon>
        <taxon>Spermatophyta</taxon>
        <taxon>Magnoliopsida</taxon>
        <taxon>eudicotyledons</taxon>
        <taxon>Gunneridae</taxon>
        <taxon>Pentapetalae</taxon>
        <taxon>rosids</taxon>
        <taxon>fabids</taxon>
        <taxon>Malpighiales</taxon>
        <taxon>Salicaceae</taxon>
        <taxon>Saliceae</taxon>
        <taxon>Salix</taxon>
    </lineage>
</organism>
<reference evidence="2" key="1">
    <citation type="submission" date="2022-11" db="EMBL/GenBank/DDBJ databases">
        <authorList>
            <person name="Hyden B.L."/>
            <person name="Feng K."/>
            <person name="Yates T."/>
            <person name="Jawdy S."/>
            <person name="Smart L.B."/>
            <person name="Muchero W."/>
        </authorList>
    </citation>
    <scope>NUCLEOTIDE SEQUENCE</scope>
    <source>
        <tissue evidence="2">Shoot tip</tissue>
    </source>
</reference>
<dbReference type="Pfam" id="PF10433">
    <property type="entry name" value="Beta-prop_RSE1_1st"/>
    <property type="match status" value="1"/>
</dbReference>